<dbReference type="PROSITE" id="PS51318">
    <property type="entry name" value="TAT"/>
    <property type="match status" value="1"/>
</dbReference>
<evidence type="ECO:0000313" key="2">
    <source>
        <dbReference type="Proteomes" id="UP000528945"/>
    </source>
</evidence>
<accession>A0AAW3TPC4</accession>
<reference evidence="1 2" key="1">
    <citation type="submission" date="2020-08" db="EMBL/GenBank/DDBJ databases">
        <title>Genomic Encyclopedia of Type Strains, Phase IV (KMG-IV): sequencing the most valuable type-strain genomes for metagenomic binning, comparative biology and taxonomic classification.</title>
        <authorList>
            <person name="Goeker M."/>
        </authorList>
    </citation>
    <scope>NUCLEOTIDE SEQUENCE [LARGE SCALE GENOMIC DNA]</scope>
    <source>
        <strain evidence="1 2">DSM 15581</strain>
    </source>
</reference>
<name>A0AAW3TPC4_9SPHN</name>
<sequence>MTTSTTRRSLLRLGTGALAYGAGAAAVAGGLALAGEAKGAEPLTVSPALSGLLDQYAKADAVLCQWYKDVWNPAVEENRTAQEAIPHTRISVPGYRNVLDEDTPPYTFDTANPYAVSRAKSIMSTPTDLQTADPRWQETRRAARRLTIANRWRERKLARIDRAFEARGLQQQEDKLWVPIHAATDAIIAFPVAHVLDLNAKLAHMEQVGTCESDPDEYQRIIRDDVRRLSGGEA</sequence>
<protein>
    <submittedName>
        <fullName evidence="1">Uncharacterized protein</fullName>
    </submittedName>
</protein>
<organism evidence="1 2">
    <name type="scientific">Sphingomonas aquatilis</name>
    <dbReference type="NCBI Taxonomy" id="93063"/>
    <lineage>
        <taxon>Bacteria</taxon>
        <taxon>Pseudomonadati</taxon>
        <taxon>Pseudomonadota</taxon>
        <taxon>Alphaproteobacteria</taxon>
        <taxon>Sphingomonadales</taxon>
        <taxon>Sphingomonadaceae</taxon>
        <taxon>Sphingomonas</taxon>
    </lineage>
</organism>
<keyword evidence="2" id="KW-1185">Reference proteome</keyword>
<proteinExistence type="predicted"/>
<comment type="caution">
    <text evidence="1">The sequence shown here is derived from an EMBL/GenBank/DDBJ whole genome shotgun (WGS) entry which is preliminary data.</text>
</comment>
<dbReference type="AlphaFoldDB" id="A0AAW3TPC4"/>
<dbReference type="Proteomes" id="UP000528945">
    <property type="component" value="Unassembled WGS sequence"/>
</dbReference>
<dbReference type="EMBL" id="JACIDB010000001">
    <property type="protein sequence ID" value="MBB3874833.1"/>
    <property type="molecule type" value="Genomic_DNA"/>
</dbReference>
<evidence type="ECO:0000313" key="1">
    <source>
        <dbReference type="EMBL" id="MBB3874833.1"/>
    </source>
</evidence>
<dbReference type="InterPro" id="IPR006311">
    <property type="entry name" value="TAT_signal"/>
</dbReference>
<dbReference type="RefSeq" id="WP_147035445.1">
    <property type="nucleotide sequence ID" value="NZ_JACIDB010000001.1"/>
</dbReference>
<gene>
    <name evidence="1" type="ORF">GGR47_001049</name>
</gene>